<organism evidence="2 3">
    <name type="scientific">Candidatus Lloydbacteria bacterium RIFCSPHIGHO2_01_FULL_49_22</name>
    <dbReference type="NCBI Taxonomy" id="1798658"/>
    <lineage>
        <taxon>Bacteria</taxon>
        <taxon>Candidatus Lloydiibacteriota</taxon>
    </lineage>
</organism>
<dbReference type="Proteomes" id="UP000177122">
    <property type="component" value="Unassembled WGS sequence"/>
</dbReference>
<evidence type="ECO:0008006" key="4">
    <source>
        <dbReference type="Google" id="ProtNLM"/>
    </source>
</evidence>
<dbReference type="EMBL" id="MHLI01000004">
    <property type="protein sequence ID" value="OGZ06358.1"/>
    <property type="molecule type" value="Genomic_DNA"/>
</dbReference>
<reference evidence="2 3" key="1">
    <citation type="journal article" date="2016" name="Nat. Commun.">
        <title>Thousands of microbial genomes shed light on interconnected biogeochemical processes in an aquifer system.</title>
        <authorList>
            <person name="Anantharaman K."/>
            <person name="Brown C.T."/>
            <person name="Hug L.A."/>
            <person name="Sharon I."/>
            <person name="Castelle C.J."/>
            <person name="Probst A.J."/>
            <person name="Thomas B.C."/>
            <person name="Singh A."/>
            <person name="Wilkins M.J."/>
            <person name="Karaoz U."/>
            <person name="Brodie E.L."/>
            <person name="Williams K.H."/>
            <person name="Hubbard S.S."/>
            <person name="Banfield J.F."/>
        </authorList>
    </citation>
    <scope>NUCLEOTIDE SEQUENCE [LARGE SCALE GENOMIC DNA]</scope>
</reference>
<evidence type="ECO:0000256" key="1">
    <source>
        <dbReference type="SAM" id="Phobius"/>
    </source>
</evidence>
<comment type="caution">
    <text evidence="2">The sequence shown here is derived from an EMBL/GenBank/DDBJ whole genome shotgun (WGS) entry which is preliminary data.</text>
</comment>
<feature type="transmembrane region" description="Helical" evidence="1">
    <location>
        <begin position="6"/>
        <end position="24"/>
    </location>
</feature>
<proteinExistence type="predicted"/>
<gene>
    <name evidence="2" type="ORF">A2845_01005</name>
</gene>
<keyword evidence="1" id="KW-0472">Membrane</keyword>
<accession>A0A1G2D0S4</accession>
<keyword evidence="1" id="KW-1133">Transmembrane helix</keyword>
<sequence length="152" mass="15664">MNNQKYIVSMVLCALVFGSGGYYIGTKKSTSPESTTNARSGGMWNGNREVGQSITGGMRGARTGGGFSGGEIINIDAQSLTVRPQGGGSTIVFYSSTTPITLMAAGSVADLSAGKSIIVTGKANPDGSITAASLQLRPEELSRQIINTPITR</sequence>
<keyword evidence="1" id="KW-0812">Transmembrane</keyword>
<name>A0A1G2D0S4_9BACT</name>
<protein>
    <recommendedName>
        <fullName evidence="4">DUF5666 domain-containing protein</fullName>
    </recommendedName>
</protein>
<evidence type="ECO:0000313" key="2">
    <source>
        <dbReference type="EMBL" id="OGZ06358.1"/>
    </source>
</evidence>
<dbReference type="AlphaFoldDB" id="A0A1G2D0S4"/>
<evidence type="ECO:0000313" key="3">
    <source>
        <dbReference type="Proteomes" id="UP000177122"/>
    </source>
</evidence>